<keyword evidence="2" id="KW-0472">Membrane</keyword>
<evidence type="ECO:0000313" key="3">
    <source>
        <dbReference type="EMBL" id="KAK0964757.1"/>
    </source>
</evidence>
<keyword evidence="4" id="KW-1185">Reference proteome</keyword>
<reference evidence="3" key="1">
    <citation type="submission" date="2023-06" db="EMBL/GenBank/DDBJ databases">
        <title>Black Yeasts Isolated from many extreme environments.</title>
        <authorList>
            <person name="Coleine C."/>
            <person name="Stajich J.E."/>
            <person name="Selbmann L."/>
        </authorList>
    </citation>
    <scope>NUCLEOTIDE SEQUENCE</scope>
    <source>
        <strain evidence="3">CCFEE 5200</strain>
    </source>
</reference>
<dbReference type="AlphaFoldDB" id="A0AAN6HFA8"/>
<feature type="region of interest" description="Disordered" evidence="1">
    <location>
        <begin position="52"/>
        <end position="94"/>
    </location>
</feature>
<keyword evidence="2" id="KW-1133">Transmembrane helix</keyword>
<feature type="transmembrane region" description="Helical" evidence="2">
    <location>
        <begin position="111"/>
        <end position="131"/>
    </location>
</feature>
<accession>A0AAN6HFA8</accession>
<dbReference type="Proteomes" id="UP001175353">
    <property type="component" value="Unassembled WGS sequence"/>
</dbReference>
<comment type="caution">
    <text evidence="3">The sequence shown here is derived from an EMBL/GenBank/DDBJ whole genome shotgun (WGS) entry which is preliminary data.</text>
</comment>
<organism evidence="3 4">
    <name type="scientific">Friedmanniomyces endolithicus</name>
    <dbReference type="NCBI Taxonomy" id="329885"/>
    <lineage>
        <taxon>Eukaryota</taxon>
        <taxon>Fungi</taxon>
        <taxon>Dikarya</taxon>
        <taxon>Ascomycota</taxon>
        <taxon>Pezizomycotina</taxon>
        <taxon>Dothideomycetes</taxon>
        <taxon>Dothideomycetidae</taxon>
        <taxon>Mycosphaerellales</taxon>
        <taxon>Teratosphaeriaceae</taxon>
        <taxon>Friedmanniomyces</taxon>
    </lineage>
</organism>
<name>A0AAN6HFA8_9PEZI</name>
<protein>
    <submittedName>
        <fullName evidence="3">Uncharacterized protein</fullName>
    </submittedName>
</protein>
<keyword evidence="2" id="KW-0812">Transmembrane</keyword>
<gene>
    <name evidence="3" type="ORF">LTR91_018305</name>
</gene>
<evidence type="ECO:0000256" key="1">
    <source>
        <dbReference type="SAM" id="MobiDB-lite"/>
    </source>
</evidence>
<feature type="compositionally biased region" description="Low complexity" evidence="1">
    <location>
        <begin position="70"/>
        <end position="88"/>
    </location>
</feature>
<proteinExistence type="predicted"/>
<evidence type="ECO:0000313" key="4">
    <source>
        <dbReference type="Proteomes" id="UP001175353"/>
    </source>
</evidence>
<sequence>MVRAQGFSKSLFRNLDFTPRICTRKISNHPNMILRATRLSVARRPIRYQATKRVLSSSAPQSPPSPTQPVVPLQPITTTPASTSPQSPHQHRDKIVAYRTEGGPKRYDDTLWLYTTIGSLAAMPFIVYYYYESRKKHMNELRYKKLGEAQERYRARGGG</sequence>
<dbReference type="EMBL" id="JAUJLE010000254">
    <property type="protein sequence ID" value="KAK0964757.1"/>
    <property type="molecule type" value="Genomic_DNA"/>
</dbReference>
<evidence type="ECO:0000256" key="2">
    <source>
        <dbReference type="SAM" id="Phobius"/>
    </source>
</evidence>